<proteinExistence type="predicted"/>
<organism evidence="2 3">
    <name type="scientific">Nitzschia inconspicua</name>
    <dbReference type="NCBI Taxonomy" id="303405"/>
    <lineage>
        <taxon>Eukaryota</taxon>
        <taxon>Sar</taxon>
        <taxon>Stramenopiles</taxon>
        <taxon>Ochrophyta</taxon>
        <taxon>Bacillariophyta</taxon>
        <taxon>Bacillariophyceae</taxon>
        <taxon>Bacillariophycidae</taxon>
        <taxon>Bacillariales</taxon>
        <taxon>Bacillariaceae</taxon>
        <taxon>Nitzschia</taxon>
    </lineage>
</organism>
<evidence type="ECO:0000256" key="1">
    <source>
        <dbReference type="SAM" id="MobiDB-lite"/>
    </source>
</evidence>
<protein>
    <submittedName>
        <fullName evidence="2">Uncharacterized protein</fullName>
    </submittedName>
</protein>
<feature type="region of interest" description="Disordered" evidence="1">
    <location>
        <begin position="265"/>
        <end position="311"/>
    </location>
</feature>
<evidence type="ECO:0000313" key="3">
    <source>
        <dbReference type="Proteomes" id="UP000693970"/>
    </source>
</evidence>
<feature type="compositionally biased region" description="Low complexity" evidence="1">
    <location>
        <begin position="116"/>
        <end position="137"/>
    </location>
</feature>
<dbReference type="OrthoDB" id="46098at2759"/>
<feature type="compositionally biased region" description="Basic and acidic residues" evidence="1">
    <location>
        <begin position="277"/>
        <end position="289"/>
    </location>
</feature>
<name>A0A9K3L1U0_9STRA</name>
<reference evidence="2" key="2">
    <citation type="submission" date="2021-04" db="EMBL/GenBank/DDBJ databases">
        <authorList>
            <person name="Podell S."/>
        </authorList>
    </citation>
    <scope>NUCLEOTIDE SEQUENCE</scope>
    <source>
        <strain evidence="2">Hildebrandi</strain>
    </source>
</reference>
<reference evidence="2" key="1">
    <citation type="journal article" date="2021" name="Sci. Rep.">
        <title>Diploid genomic architecture of Nitzschia inconspicua, an elite biomass production diatom.</title>
        <authorList>
            <person name="Oliver A."/>
            <person name="Podell S."/>
            <person name="Pinowska A."/>
            <person name="Traller J.C."/>
            <person name="Smith S.R."/>
            <person name="McClure R."/>
            <person name="Beliaev A."/>
            <person name="Bohutskyi P."/>
            <person name="Hill E.A."/>
            <person name="Rabines A."/>
            <person name="Zheng H."/>
            <person name="Allen L.Z."/>
            <person name="Kuo A."/>
            <person name="Grigoriev I.V."/>
            <person name="Allen A.E."/>
            <person name="Hazlebeck D."/>
            <person name="Allen E.E."/>
        </authorList>
    </citation>
    <scope>NUCLEOTIDE SEQUENCE</scope>
    <source>
        <strain evidence="2">Hildebrandi</strain>
    </source>
</reference>
<gene>
    <name evidence="2" type="ORF">IV203_003283</name>
</gene>
<feature type="region of interest" description="Disordered" evidence="1">
    <location>
        <begin position="1"/>
        <end position="35"/>
    </location>
</feature>
<comment type="caution">
    <text evidence="2">The sequence shown here is derived from an EMBL/GenBank/DDBJ whole genome shotgun (WGS) entry which is preliminary data.</text>
</comment>
<sequence length="386" mass="42883">MRYPRAASNTSGAGENSNKQSQPGNHLLSGVTPSPQKTLYHPSIFRYSCRGRLSLDSRNGGKSQHSAGVCRGVQSQLEHIDQWRTMTRDDAISIFQTKSSDYYQDADKDAGINPLDPATAGPATPTPSGGPSSDGGAHAQALQAVYLSNVLVYPNSEDDDVEKNKTVVKRSNNVTTPELEEWRCYGSTEVDLLVLRPDTGKTGLENTQQEEEIIAAVAPYTAPGMQVRDLTTTTFGKERTRTVRLGILEIVYSTSMDAVEDAEEDPYHNLPNQGRQGQKDSKENDHDNPNSKGRRRNRQLEDNEEEDIISLSTPARVYQSAQSIAKQMETNAKLLYESTQDSFPERTVEAGKRVFEELPHTLERTVCMMKKMINFFGSQDDEKDDD</sequence>
<dbReference type="AlphaFoldDB" id="A0A9K3L1U0"/>
<keyword evidence="3" id="KW-1185">Reference proteome</keyword>
<accession>A0A9K3L1U0</accession>
<feature type="region of interest" description="Disordered" evidence="1">
    <location>
        <begin position="105"/>
        <end position="137"/>
    </location>
</feature>
<dbReference type="Proteomes" id="UP000693970">
    <property type="component" value="Unassembled WGS sequence"/>
</dbReference>
<feature type="compositionally biased region" description="Polar residues" evidence="1">
    <location>
        <begin position="7"/>
        <end position="24"/>
    </location>
</feature>
<dbReference type="EMBL" id="JAGRRH010000016">
    <property type="protein sequence ID" value="KAG7353927.1"/>
    <property type="molecule type" value="Genomic_DNA"/>
</dbReference>
<evidence type="ECO:0000313" key="2">
    <source>
        <dbReference type="EMBL" id="KAG7353927.1"/>
    </source>
</evidence>